<evidence type="ECO:0000313" key="2">
    <source>
        <dbReference type="Proteomes" id="UP000009168"/>
    </source>
</evidence>
<dbReference type="KEGG" id="tet:TTHERM_001103819"/>
<dbReference type="InterPro" id="IPR028008">
    <property type="entry name" value="DUF4441"/>
</dbReference>
<dbReference type="EMBL" id="GG662332">
    <property type="protein sequence ID" value="EWS71458.1"/>
    <property type="molecule type" value="Genomic_DNA"/>
</dbReference>
<proteinExistence type="predicted"/>
<dbReference type="InParanoid" id="W7X501"/>
<reference evidence="2" key="1">
    <citation type="journal article" date="2006" name="PLoS Biol.">
        <title>Macronuclear genome sequence of the ciliate Tetrahymena thermophila, a model eukaryote.</title>
        <authorList>
            <person name="Eisen J.A."/>
            <person name="Coyne R.S."/>
            <person name="Wu M."/>
            <person name="Wu D."/>
            <person name="Thiagarajan M."/>
            <person name="Wortman J.R."/>
            <person name="Badger J.H."/>
            <person name="Ren Q."/>
            <person name="Amedeo P."/>
            <person name="Jones K.M."/>
            <person name="Tallon L.J."/>
            <person name="Delcher A.L."/>
            <person name="Salzberg S.L."/>
            <person name="Silva J.C."/>
            <person name="Haas B.J."/>
            <person name="Majoros W.H."/>
            <person name="Farzad M."/>
            <person name="Carlton J.M."/>
            <person name="Smith R.K. Jr."/>
            <person name="Garg J."/>
            <person name="Pearlman R.E."/>
            <person name="Karrer K.M."/>
            <person name="Sun L."/>
            <person name="Manning G."/>
            <person name="Elde N.C."/>
            <person name="Turkewitz A.P."/>
            <person name="Asai D.J."/>
            <person name="Wilkes D.E."/>
            <person name="Wang Y."/>
            <person name="Cai H."/>
            <person name="Collins K."/>
            <person name="Stewart B.A."/>
            <person name="Lee S.R."/>
            <person name="Wilamowska K."/>
            <person name="Weinberg Z."/>
            <person name="Ruzzo W.L."/>
            <person name="Wloga D."/>
            <person name="Gaertig J."/>
            <person name="Frankel J."/>
            <person name="Tsao C.-C."/>
            <person name="Gorovsky M.A."/>
            <person name="Keeling P.J."/>
            <person name="Waller R.F."/>
            <person name="Patron N.J."/>
            <person name="Cherry J.M."/>
            <person name="Stover N.A."/>
            <person name="Krieger C.J."/>
            <person name="del Toro C."/>
            <person name="Ryder H.F."/>
            <person name="Williamson S.C."/>
            <person name="Barbeau R.A."/>
            <person name="Hamilton E.P."/>
            <person name="Orias E."/>
        </authorList>
    </citation>
    <scope>NUCLEOTIDE SEQUENCE [LARGE SCALE GENOMIC DNA]</scope>
    <source>
        <strain evidence="2">SB210</strain>
    </source>
</reference>
<evidence type="ECO:0000313" key="1">
    <source>
        <dbReference type="EMBL" id="EWS71458.1"/>
    </source>
</evidence>
<dbReference type="AlphaFoldDB" id="W7X501"/>
<dbReference type="RefSeq" id="XP_012656005.1">
    <property type="nucleotide sequence ID" value="XM_012800551.1"/>
</dbReference>
<name>W7X501_TETTS</name>
<dbReference type="GeneID" id="24441708"/>
<accession>W7X501</accession>
<gene>
    <name evidence="1" type="ORF">TTHERM_001103819</name>
</gene>
<keyword evidence="2" id="KW-1185">Reference proteome</keyword>
<protein>
    <submittedName>
        <fullName evidence="1">Uncharacterized protein</fullName>
    </submittedName>
</protein>
<dbReference type="Pfam" id="PF14536">
    <property type="entry name" value="DUF4441"/>
    <property type="match status" value="1"/>
</dbReference>
<dbReference type="Proteomes" id="UP000009168">
    <property type="component" value="Unassembled WGS sequence"/>
</dbReference>
<feature type="non-terminal residue" evidence="1">
    <location>
        <position position="1"/>
    </location>
</feature>
<sequence length="243" mass="29246">TIQTYYYKDIQKQQITFFLYFQQNQYLQKYKLMERSNLNKIGSHRTLDKLWISDYINSTVILQNSLELKAIKNLQDKPNQDSKEIYEVYSNFQESTQIQGDNYETNDLIEKFDNISKNNISKNIIKAFFSYMLDTKDNEFLTDFVFKGSKPSQARKMIKNYFKSYGFNNNSLLKLIQHHKYGKAFEFYLTFEAERWLVESKVCLKETHFIYIDFLKLCCSNPKYSNHLVTYKKNKKSLYDDRI</sequence>
<organism evidence="1 2">
    <name type="scientific">Tetrahymena thermophila (strain SB210)</name>
    <dbReference type="NCBI Taxonomy" id="312017"/>
    <lineage>
        <taxon>Eukaryota</taxon>
        <taxon>Sar</taxon>
        <taxon>Alveolata</taxon>
        <taxon>Ciliophora</taxon>
        <taxon>Intramacronucleata</taxon>
        <taxon>Oligohymenophorea</taxon>
        <taxon>Hymenostomatida</taxon>
        <taxon>Tetrahymenina</taxon>
        <taxon>Tetrahymenidae</taxon>
        <taxon>Tetrahymena</taxon>
    </lineage>
</organism>